<dbReference type="SUPFAM" id="SSF50129">
    <property type="entry name" value="GroES-like"/>
    <property type="match status" value="1"/>
</dbReference>
<keyword evidence="1" id="KW-0479">Metal-binding</keyword>
<evidence type="ECO:0000256" key="2">
    <source>
        <dbReference type="ARBA" id="ARBA00022833"/>
    </source>
</evidence>
<organism evidence="5 6">
    <name type="scientific">Eleusine coracana subsp. coracana</name>
    <dbReference type="NCBI Taxonomy" id="191504"/>
    <lineage>
        <taxon>Eukaryota</taxon>
        <taxon>Viridiplantae</taxon>
        <taxon>Streptophyta</taxon>
        <taxon>Embryophyta</taxon>
        <taxon>Tracheophyta</taxon>
        <taxon>Spermatophyta</taxon>
        <taxon>Magnoliopsida</taxon>
        <taxon>Liliopsida</taxon>
        <taxon>Poales</taxon>
        <taxon>Poaceae</taxon>
        <taxon>PACMAD clade</taxon>
        <taxon>Chloridoideae</taxon>
        <taxon>Cynodonteae</taxon>
        <taxon>Eleusininae</taxon>
        <taxon>Eleusine</taxon>
    </lineage>
</organism>
<sequence>MTLGWAARDSSGHLSTYIFSRRPPGDDDVTIKVLFCGVCHTDLHVIKNEWGNTMYPVVLDPFFISARLLTVHKLARRHEVVGIVTDVGSGVTKFKVSDMVGVGYFVDSCRACDSCKAGQESYCPDLVQASNGVGFDGATTQGGFSDVLVVSQHYVVGVPDSLPRDGAAPLLCAGVTG</sequence>
<evidence type="ECO:0000259" key="4">
    <source>
        <dbReference type="Pfam" id="PF08240"/>
    </source>
</evidence>
<keyword evidence="2" id="KW-0862">Zinc</keyword>
<evidence type="ECO:0000313" key="5">
    <source>
        <dbReference type="EMBL" id="GJN34059.1"/>
    </source>
</evidence>
<name>A0AAV5FEB5_ELECO</name>
<reference evidence="5" key="2">
    <citation type="submission" date="2021-12" db="EMBL/GenBank/DDBJ databases">
        <title>Resequencing data analysis of finger millet.</title>
        <authorList>
            <person name="Hatakeyama M."/>
            <person name="Aluri S."/>
            <person name="Balachadran M.T."/>
            <person name="Sivarajan S.R."/>
            <person name="Poveda L."/>
            <person name="Shimizu-Inatsugi R."/>
            <person name="Schlapbach R."/>
            <person name="Sreeman S.M."/>
            <person name="Shimizu K.K."/>
        </authorList>
    </citation>
    <scope>NUCLEOTIDE SEQUENCE</scope>
</reference>
<evidence type="ECO:0000256" key="1">
    <source>
        <dbReference type="ARBA" id="ARBA00022723"/>
    </source>
</evidence>
<dbReference type="EMBL" id="BQKI01000085">
    <property type="protein sequence ID" value="GJN34059.1"/>
    <property type="molecule type" value="Genomic_DNA"/>
</dbReference>
<dbReference type="GO" id="GO:0016616">
    <property type="term" value="F:oxidoreductase activity, acting on the CH-OH group of donors, NAD or NADP as acceptor"/>
    <property type="evidence" value="ECO:0007669"/>
    <property type="project" value="InterPro"/>
</dbReference>
<reference evidence="5" key="1">
    <citation type="journal article" date="2018" name="DNA Res.">
        <title>Multiple hybrid de novo genome assembly of finger millet, an orphan allotetraploid crop.</title>
        <authorList>
            <person name="Hatakeyama M."/>
            <person name="Aluri S."/>
            <person name="Balachadran M.T."/>
            <person name="Sivarajan S.R."/>
            <person name="Patrignani A."/>
            <person name="Gruter S."/>
            <person name="Poveda L."/>
            <person name="Shimizu-Inatsugi R."/>
            <person name="Baeten J."/>
            <person name="Francoijs K.J."/>
            <person name="Nataraja K.N."/>
            <person name="Reddy Y.A.N."/>
            <person name="Phadnis S."/>
            <person name="Ravikumar R.L."/>
            <person name="Schlapbach R."/>
            <person name="Sreeman S.M."/>
            <person name="Shimizu K.K."/>
        </authorList>
    </citation>
    <scope>NUCLEOTIDE SEQUENCE</scope>
</reference>
<keyword evidence="3" id="KW-0560">Oxidoreductase</keyword>
<evidence type="ECO:0000313" key="6">
    <source>
        <dbReference type="Proteomes" id="UP001054889"/>
    </source>
</evidence>
<proteinExistence type="predicted"/>
<dbReference type="Pfam" id="PF08240">
    <property type="entry name" value="ADH_N"/>
    <property type="match status" value="1"/>
</dbReference>
<feature type="domain" description="Alcohol dehydrogenase-like N-terminal" evidence="4">
    <location>
        <begin position="25"/>
        <end position="160"/>
    </location>
</feature>
<dbReference type="PANTHER" id="PTHR42683">
    <property type="entry name" value="ALDEHYDE REDUCTASE"/>
    <property type="match status" value="1"/>
</dbReference>
<dbReference type="InterPro" id="IPR013154">
    <property type="entry name" value="ADH-like_N"/>
</dbReference>
<dbReference type="Proteomes" id="UP001054889">
    <property type="component" value="Unassembled WGS sequence"/>
</dbReference>
<dbReference type="InterPro" id="IPR011032">
    <property type="entry name" value="GroES-like_sf"/>
</dbReference>
<dbReference type="InterPro" id="IPR047109">
    <property type="entry name" value="CAD-like"/>
</dbReference>
<dbReference type="AlphaFoldDB" id="A0AAV5FEB5"/>
<dbReference type="GO" id="GO:0046872">
    <property type="term" value="F:metal ion binding"/>
    <property type="evidence" value="ECO:0007669"/>
    <property type="project" value="UniProtKB-KW"/>
</dbReference>
<gene>
    <name evidence="5" type="primary">gb22696</name>
    <name evidence="5" type="ORF">PR202_gb22696</name>
</gene>
<keyword evidence="6" id="KW-1185">Reference proteome</keyword>
<protein>
    <recommendedName>
        <fullName evidence="4">Alcohol dehydrogenase-like N-terminal domain-containing protein</fullName>
    </recommendedName>
</protein>
<dbReference type="Gene3D" id="3.90.180.10">
    <property type="entry name" value="Medium-chain alcohol dehydrogenases, catalytic domain"/>
    <property type="match status" value="1"/>
</dbReference>
<evidence type="ECO:0000256" key="3">
    <source>
        <dbReference type="ARBA" id="ARBA00023002"/>
    </source>
</evidence>
<accession>A0AAV5FEB5</accession>
<comment type="caution">
    <text evidence="5">The sequence shown here is derived from an EMBL/GenBank/DDBJ whole genome shotgun (WGS) entry which is preliminary data.</text>
</comment>